<feature type="compositionally biased region" description="Basic residues" evidence="1">
    <location>
        <begin position="228"/>
        <end position="237"/>
    </location>
</feature>
<dbReference type="Proteomes" id="UP001359485">
    <property type="component" value="Unassembled WGS sequence"/>
</dbReference>
<feature type="compositionally biased region" description="Basic and acidic residues" evidence="1">
    <location>
        <begin position="202"/>
        <end position="227"/>
    </location>
</feature>
<reference evidence="2 3" key="1">
    <citation type="submission" date="2023-09" db="EMBL/GenBank/DDBJ databases">
        <title>Genomes of two closely related lineages of the louse Polyplax serrata with different host specificities.</title>
        <authorList>
            <person name="Martinu J."/>
            <person name="Tarabai H."/>
            <person name="Stefka J."/>
            <person name="Hypsa V."/>
        </authorList>
    </citation>
    <scope>NUCLEOTIDE SEQUENCE [LARGE SCALE GENOMIC DNA]</scope>
    <source>
        <strain evidence="2">98ZLc_SE</strain>
    </source>
</reference>
<evidence type="ECO:0000313" key="3">
    <source>
        <dbReference type="Proteomes" id="UP001359485"/>
    </source>
</evidence>
<evidence type="ECO:0000256" key="1">
    <source>
        <dbReference type="SAM" id="MobiDB-lite"/>
    </source>
</evidence>
<name>A0ABR1BAH8_POLSC</name>
<protein>
    <submittedName>
        <fullName evidence="2">Uncharacterized protein</fullName>
    </submittedName>
</protein>
<organism evidence="2 3">
    <name type="scientific">Polyplax serrata</name>
    <name type="common">Common mouse louse</name>
    <dbReference type="NCBI Taxonomy" id="468196"/>
    <lineage>
        <taxon>Eukaryota</taxon>
        <taxon>Metazoa</taxon>
        <taxon>Ecdysozoa</taxon>
        <taxon>Arthropoda</taxon>
        <taxon>Hexapoda</taxon>
        <taxon>Insecta</taxon>
        <taxon>Pterygota</taxon>
        <taxon>Neoptera</taxon>
        <taxon>Paraneoptera</taxon>
        <taxon>Psocodea</taxon>
        <taxon>Troctomorpha</taxon>
        <taxon>Phthiraptera</taxon>
        <taxon>Anoplura</taxon>
        <taxon>Polyplacidae</taxon>
        <taxon>Polyplax</taxon>
    </lineage>
</organism>
<accession>A0ABR1BAH8</accession>
<feature type="compositionally biased region" description="Basic and acidic residues" evidence="1">
    <location>
        <begin position="76"/>
        <end position="93"/>
    </location>
</feature>
<evidence type="ECO:0000313" key="2">
    <source>
        <dbReference type="EMBL" id="KAK6638124.1"/>
    </source>
</evidence>
<keyword evidence="3" id="KW-1185">Reference proteome</keyword>
<proteinExistence type="predicted"/>
<comment type="caution">
    <text evidence="2">The sequence shown here is derived from an EMBL/GenBank/DDBJ whole genome shotgun (WGS) entry which is preliminary data.</text>
</comment>
<dbReference type="EMBL" id="JAWJWF010000002">
    <property type="protein sequence ID" value="KAK6638124.1"/>
    <property type="molecule type" value="Genomic_DNA"/>
</dbReference>
<feature type="region of interest" description="Disordered" evidence="1">
    <location>
        <begin position="36"/>
        <end position="237"/>
    </location>
</feature>
<sequence length="237" mass="27096">MTGKRKSPSGVIRRNERLCRPTRLNRQFEKFIRLNDEVLSQGVEPSQKGGEAGGPGDERPPSGWCEPFVSRAPSPETREKEFHPVRWARESDAVKGCTNLFDSRPHFASSPSRIGTSTPPHPTPSKKKPRRVQSQHGGEYKLRAKRPGTLQKVPYTLHGRLSRQNEIKKKMNPNPTKQKDHHPSQAQQFQKNKRNQVIVVEDEYKFSESPKETPAQQKRELEKEAVQKKPKINGKIE</sequence>
<feature type="compositionally biased region" description="Basic residues" evidence="1">
    <location>
        <begin position="124"/>
        <end position="133"/>
    </location>
</feature>
<gene>
    <name evidence="2" type="ORF">RUM44_008549</name>
</gene>